<evidence type="ECO:0000256" key="3">
    <source>
        <dbReference type="ARBA" id="ARBA00022692"/>
    </source>
</evidence>
<dbReference type="InterPro" id="IPR037185">
    <property type="entry name" value="EmrE-like"/>
</dbReference>
<evidence type="ECO:0000256" key="6">
    <source>
        <dbReference type="SAM" id="Phobius"/>
    </source>
</evidence>
<proteinExistence type="inferred from homology"/>
<dbReference type="KEGG" id="htl:HPTL_1114"/>
<evidence type="ECO:0000259" key="7">
    <source>
        <dbReference type="Pfam" id="PF00892"/>
    </source>
</evidence>
<keyword evidence="4 6" id="KW-1133">Transmembrane helix</keyword>
<dbReference type="InterPro" id="IPR000620">
    <property type="entry name" value="EamA_dom"/>
</dbReference>
<name>A0A2Z6DYF6_HYDTE</name>
<dbReference type="Pfam" id="PF00892">
    <property type="entry name" value="EamA"/>
    <property type="match status" value="2"/>
</dbReference>
<dbReference type="AlphaFoldDB" id="A0A2Z6DYF6"/>
<dbReference type="Proteomes" id="UP000262004">
    <property type="component" value="Chromosome"/>
</dbReference>
<feature type="transmembrane region" description="Helical" evidence="6">
    <location>
        <begin position="49"/>
        <end position="69"/>
    </location>
</feature>
<dbReference type="InterPro" id="IPR050638">
    <property type="entry name" value="AA-Vitamin_Transporters"/>
</dbReference>
<feature type="domain" description="EamA" evidence="7">
    <location>
        <begin position="2"/>
        <end position="118"/>
    </location>
</feature>
<comment type="similarity">
    <text evidence="2">Belongs to the EamA transporter family.</text>
</comment>
<feature type="domain" description="EamA" evidence="7">
    <location>
        <begin position="134"/>
        <end position="270"/>
    </location>
</feature>
<feature type="transmembrane region" description="Helical" evidence="6">
    <location>
        <begin position="137"/>
        <end position="154"/>
    </location>
</feature>
<dbReference type="PANTHER" id="PTHR32322">
    <property type="entry name" value="INNER MEMBRANE TRANSPORTER"/>
    <property type="match status" value="1"/>
</dbReference>
<dbReference type="GO" id="GO:0016020">
    <property type="term" value="C:membrane"/>
    <property type="evidence" value="ECO:0007669"/>
    <property type="project" value="UniProtKB-SubCell"/>
</dbReference>
<feature type="transmembrane region" description="Helical" evidence="6">
    <location>
        <begin position="203"/>
        <end position="224"/>
    </location>
</feature>
<sequence length="283" mass="31251">MVLARAFRDDLPPIQLAMARWVIAFFLCLPFALPLWRTHWPQIKTHWRLLTLLGVLGVGCYNTFAYMALQYTTAINATLLNTLIPIATMLLAAVLVHEPLSGRKGVGIVLALLGVGTVITRGDWTLFAQLEFNRGDLWMLAAVFSWALYTVLLRRRPAGIDPLVQLLFYIAVGIVVLIPFTLWEHYGLGKVPTLSLTTLLVMAYTGLFPGFLGYIFYNAAVAVVGASTGSLFLYAMPVLAALLSILFLGESPQWYHAMGFVLVFAGILITLPRTSPSRIGHSR</sequence>
<gene>
    <name evidence="8" type="ORF">HPTL_1114</name>
</gene>
<evidence type="ECO:0000256" key="5">
    <source>
        <dbReference type="ARBA" id="ARBA00023136"/>
    </source>
</evidence>
<feature type="transmembrane region" description="Helical" evidence="6">
    <location>
        <begin position="108"/>
        <end position="125"/>
    </location>
</feature>
<feature type="transmembrane region" description="Helical" evidence="6">
    <location>
        <begin position="231"/>
        <end position="248"/>
    </location>
</feature>
<dbReference type="PANTHER" id="PTHR32322:SF2">
    <property type="entry name" value="EAMA DOMAIN-CONTAINING PROTEIN"/>
    <property type="match status" value="1"/>
</dbReference>
<feature type="transmembrane region" description="Helical" evidence="6">
    <location>
        <begin position="166"/>
        <end position="183"/>
    </location>
</feature>
<dbReference type="SUPFAM" id="SSF103481">
    <property type="entry name" value="Multidrug resistance efflux transporter EmrE"/>
    <property type="match status" value="2"/>
</dbReference>
<evidence type="ECO:0000256" key="1">
    <source>
        <dbReference type="ARBA" id="ARBA00004141"/>
    </source>
</evidence>
<keyword evidence="3 6" id="KW-0812">Transmembrane</keyword>
<dbReference type="EMBL" id="AP018558">
    <property type="protein sequence ID" value="BBD77378.1"/>
    <property type="molecule type" value="Genomic_DNA"/>
</dbReference>
<evidence type="ECO:0000256" key="2">
    <source>
        <dbReference type="ARBA" id="ARBA00007362"/>
    </source>
</evidence>
<evidence type="ECO:0000256" key="4">
    <source>
        <dbReference type="ARBA" id="ARBA00022989"/>
    </source>
</evidence>
<accession>A0A2Z6DYF6</accession>
<feature type="transmembrane region" description="Helical" evidence="6">
    <location>
        <begin position="254"/>
        <end position="271"/>
    </location>
</feature>
<evidence type="ECO:0000313" key="8">
    <source>
        <dbReference type="EMBL" id="BBD77378.1"/>
    </source>
</evidence>
<protein>
    <submittedName>
        <fullName evidence="8">EamA family transporter</fullName>
    </submittedName>
</protein>
<feature type="transmembrane region" description="Helical" evidence="6">
    <location>
        <begin position="75"/>
        <end position="96"/>
    </location>
</feature>
<keyword evidence="5 6" id="KW-0472">Membrane</keyword>
<keyword evidence="9" id="KW-1185">Reference proteome</keyword>
<feature type="transmembrane region" description="Helical" evidence="6">
    <location>
        <begin position="18"/>
        <end position="37"/>
    </location>
</feature>
<organism evidence="8 9">
    <name type="scientific">Hydrogenophilus thermoluteolus</name>
    <name type="common">Pseudomonas hydrogenothermophila</name>
    <dbReference type="NCBI Taxonomy" id="297"/>
    <lineage>
        <taxon>Bacteria</taxon>
        <taxon>Pseudomonadati</taxon>
        <taxon>Pseudomonadota</taxon>
        <taxon>Hydrogenophilia</taxon>
        <taxon>Hydrogenophilales</taxon>
        <taxon>Hydrogenophilaceae</taxon>
        <taxon>Hydrogenophilus</taxon>
    </lineage>
</organism>
<evidence type="ECO:0000313" key="9">
    <source>
        <dbReference type="Proteomes" id="UP000262004"/>
    </source>
</evidence>
<comment type="subcellular location">
    <subcellularLocation>
        <location evidence="1">Membrane</location>
        <topology evidence="1">Multi-pass membrane protein</topology>
    </subcellularLocation>
</comment>
<reference evidence="8 9" key="1">
    <citation type="submission" date="2018-04" db="EMBL/GenBank/DDBJ databases">
        <title>Complete genome sequence of Hydrogenophilus thermoluteolus TH-1.</title>
        <authorList>
            <person name="Arai H."/>
        </authorList>
    </citation>
    <scope>NUCLEOTIDE SEQUENCE [LARGE SCALE GENOMIC DNA]</scope>
    <source>
        <strain evidence="8 9">TH-1</strain>
    </source>
</reference>